<feature type="binding site" evidence="4">
    <location>
        <position position="74"/>
    </location>
    <ligand>
        <name>pyridoxal 5'-phosphate</name>
        <dbReference type="ChEBI" id="CHEBI:597326"/>
    </ligand>
</feature>
<dbReference type="KEGG" id="str:Sterm_3063"/>
<dbReference type="AlphaFoldDB" id="D1AP71"/>
<dbReference type="InterPro" id="IPR001926">
    <property type="entry name" value="TrpB-like_PALP"/>
</dbReference>
<dbReference type="Proteomes" id="UP000000845">
    <property type="component" value="Chromosome"/>
</dbReference>
<dbReference type="SUPFAM" id="SSF53686">
    <property type="entry name" value="Tryptophan synthase beta subunit-like PLP-dependent enzymes"/>
    <property type="match status" value="1"/>
</dbReference>
<dbReference type="GO" id="GO:0006535">
    <property type="term" value="P:cysteine biosynthetic process from serine"/>
    <property type="evidence" value="ECO:0007669"/>
    <property type="project" value="InterPro"/>
</dbReference>
<evidence type="ECO:0000313" key="8">
    <source>
        <dbReference type="Proteomes" id="UP000000845"/>
    </source>
</evidence>
<dbReference type="NCBIfam" id="TIGR01139">
    <property type="entry name" value="cysK"/>
    <property type="match status" value="1"/>
</dbReference>
<dbReference type="Gene3D" id="3.40.50.1100">
    <property type="match status" value="2"/>
</dbReference>
<dbReference type="GO" id="GO:0004124">
    <property type="term" value="F:cysteine synthase activity"/>
    <property type="evidence" value="ECO:0007669"/>
    <property type="project" value="InterPro"/>
</dbReference>
<comment type="cofactor">
    <cofactor evidence="1 4">
        <name>pyridoxal 5'-phosphate</name>
        <dbReference type="ChEBI" id="CHEBI:597326"/>
    </cofactor>
</comment>
<evidence type="ECO:0000259" key="6">
    <source>
        <dbReference type="Pfam" id="PF00291"/>
    </source>
</evidence>
<sequence>MVYKNLLDLIGNTPIVKLNNIFNDENIADIYVKLEGFNLGSSVKDRAALGMIEAAEKSGRLKPGGTIVEPTSGNTGISLALISSLKGYKIIIIMPDTMSVERRSIIAAYGAEIILTDGAKGMKGAIEKAEELLKNNPDYFMPQQFENSANPEMHYKTTGEEIIKDLPDLDAFVAGVGTGGTITGIGKKLKEFNPDIKIIAVEPTDSAVLSGEKPGKHKLQGIGAGFIPKILDLSVIDEVIRISNDKAFEFCRIISRQNALFLGISSGAAIAAAYETAKKLGKGKKVLAVSPDGGEKYLSTDVYK</sequence>
<dbReference type="eggNOG" id="COG0031">
    <property type="taxonomic scope" value="Bacteria"/>
</dbReference>
<evidence type="ECO:0000313" key="7">
    <source>
        <dbReference type="EMBL" id="ACZ09905.1"/>
    </source>
</evidence>
<name>D1AP71_SEBTE</name>
<reference evidence="8" key="1">
    <citation type="submission" date="2009-09" db="EMBL/GenBank/DDBJ databases">
        <title>The complete chromosome of Sebaldella termitidis ATCC 33386.</title>
        <authorList>
            <consortium name="US DOE Joint Genome Institute (JGI-PGF)"/>
            <person name="Lucas S."/>
            <person name="Copeland A."/>
            <person name="Lapidus A."/>
            <person name="Glavina del Rio T."/>
            <person name="Dalin E."/>
            <person name="Tice H."/>
            <person name="Bruce D."/>
            <person name="Goodwin L."/>
            <person name="Pitluck S."/>
            <person name="Kyrpides N."/>
            <person name="Mavromatis K."/>
            <person name="Ivanova N."/>
            <person name="Mikhailova N."/>
            <person name="Sims D."/>
            <person name="Meincke L."/>
            <person name="Brettin T."/>
            <person name="Detter J.C."/>
            <person name="Han C."/>
            <person name="Larimer F."/>
            <person name="Land M."/>
            <person name="Hauser L."/>
            <person name="Markowitz V."/>
            <person name="Cheng J.F."/>
            <person name="Hugenholtz P."/>
            <person name="Woyke T."/>
            <person name="Wu D."/>
            <person name="Eisen J.A."/>
        </authorList>
    </citation>
    <scope>NUCLEOTIDE SEQUENCE [LARGE SCALE GENOMIC DNA]</scope>
    <source>
        <strain evidence="8">ATCC 33386 / NCTC 11300</strain>
    </source>
</reference>
<dbReference type="PANTHER" id="PTHR10314">
    <property type="entry name" value="CYSTATHIONINE BETA-SYNTHASE"/>
    <property type="match status" value="1"/>
</dbReference>
<dbReference type="RefSeq" id="WP_012862487.1">
    <property type="nucleotide sequence ID" value="NC_013517.1"/>
</dbReference>
<dbReference type="STRING" id="526218.Sterm_3063"/>
<dbReference type="InterPro" id="IPR005856">
    <property type="entry name" value="Cys_synth"/>
</dbReference>
<dbReference type="FunFam" id="3.40.50.1100:FF:000118">
    <property type="entry name" value="Related to CYS4-cystathionine beta-synthase"/>
    <property type="match status" value="1"/>
</dbReference>
<dbReference type="NCBIfam" id="TIGR01136">
    <property type="entry name" value="cysKM"/>
    <property type="match status" value="1"/>
</dbReference>
<evidence type="ECO:0000256" key="3">
    <source>
        <dbReference type="ARBA" id="ARBA00022898"/>
    </source>
</evidence>
<evidence type="ECO:0000256" key="5">
    <source>
        <dbReference type="PIRSR" id="PIRSR605856-51"/>
    </source>
</evidence>
<organism evidence="7 8">
    <name type="scientific">Sebaldella termitidis (strain ATCC 33386 / NCTC 11300)</name>
    <dbReference type="NCBI Taxonomy" id="526218"/>
    <lineage>
        <taxon>Bacteria</taxon>
        <taxon>Fusobacteriati</taxon>
        <taxon>Fusobacteriota</taxon>
        <taxon>Fusobacteriia</taxon>
        <taxon>Fusobacteriales</taxon>
        <taxon>Leptotrichiaceae</taxon>
        <taxon>Sebaldella</taxon>
    </lineage>
</organism>
<reference evidence="7 8" key="2">
    <citation type="journal article" date="2010" name="Stand. Genomic Sci.">
        <title>Complete genome sequence of Sebaldella termitidis type strain (NCTC 11300).</title>
        <authorList>
            <person name="Harmon-Smith M."/>
            <person name="Celia L."/>
            <person name="Chertkov O."/>
            <person name="Lapidus A."/>
            <person name="Copeland A."/>
            <person name="Glavina Del Rio T."/>
            <person name="Nolan M."/>
            <person name="Lucas S."/>
            <person name="Tice H."/>
            <person name="Cheng J.F."/>
            <person name="Han C."/>
            <person name="Detter J.C."/>
            <person name="Bruce D."/>
            <person name="Goodwin L."/>
            <person name="Pitluck S."/>
            <person name="Pati A."/>
            <person name="Liolios K."/>
            <person name="Ivanova N."/>
            <person name="Mavromatis K."/>
            <person name="Mikhailova N."/>
            <person name="Chen A."/>
            <person name="Palaniappan K."/>
            <person name="Land M."/>
            <person name="Hauser L."/>
            <person name="Chang Y.J."/>
            <person name="Jeffries C.D."/>
            <person name="Brettin T."/>
            <person name="Goker M."/>
            <person name="Beck B."/>
            <person name="Bristow J."/>
            <person name="Eisen J.A."/>
            <person name="Markowitz V."/>
            <person name="Hugenholtz P."/>
            <person name="Kyrpides N.C."/>
            <person name="Klenk H.P."/>
            <person name="Chen F."/>
        </authorList>
    </citation>
    <scope>NUCLEOTIDE SEQUENCE [LARGE SCALE GENOMIC DNA]</scope>
    <source>
        <strain evidence="8">ATCC 33386 / NCTC 11300</strain>
    </source>
</reference>
<protein>
    <submittedName>
        <fullName evidence="7">Cysteine synthase</fullName>
    </submittedName>
</protein>
<dbReference type="InterPro" id="IPR005859">
    <property type="entry name" value="CysK"/>
</dbReference>
<dbReference type="Pfam" id="PF00291">
    <property type="entry name" value="PALP"/>
    <property type="match status" value="1"/>
</dbReference>
<feature type="modified residue" description="N6-(pyridoxal phosphate)lysine" evidence="5">
    <location>
        <position position="44"/>
    </location>
</feature>
<accession>D1AP71</accession>
<dbReference type="FunFam" id="3.40.50.1100:FF:000003">
    <property type="entry name" value="Cystathionine beta-synthase"/>
    <property type="match status" value="1"/>
</dbReference>
<keyword evidence="8" id="KW-1185">Reference proteome</keyword>
<feature type="binding site" evidence="4">
    <location>
        <position position="265"/>
    </location>
    <ligand>
        <name>pyridoxal 5'-phosphate</name>
        <dbReference type="ChEBI" id="CHEBI:597326"/>
    </ligand>
</feature>
<keyword evidence="3 4" id="KW-0663">Pyridoxal phosphate</keyword>
<dbReference type="InterPro" id="IPR036052">
    <property type="entry name" value="TrpB-like_PALP_sf"/>
</dbReference>
<proteinExistence type="inferred from homology"/>
<evidence type="ECO:0000256" key="4">
    <source>
        <dbReference type="PIRSR" id="PIRSR605856-50"/>
    </source>
</evidence>
<dbReference type="EMBL" id="CP001739">
    <property type="protein sequence ID" value="ACZ09905.1"/>
    <property type="molecule type" value="Genomic_DNA"/>
</dbReference>
<evidence type="ECO:0000256" key="2">
    <source>
        <dbReference type="ARBA" id="ARBA00007103"/>
    </source>
</evidence>
<feature type="binding site" evidence="4">
    <location>
        <begin position="177"/>
        <end position="181"/>
    </location>
    <ligand>
        <name>pyridoxal 5'-phosphate</name>
        <dbReference type="ChEBI" id="CHEBI:597326"/>
    </ligand>
</feature>
<dbReference type="HOGENOM" id="CLU_021018_1_0_0"/>
<dbReference type="CDD" id="cd01561">
    <property type="entry name" value="CBS_like"/>
    <property type="match status" value="1"/>
</dbReference>
<evidence type="ECO:0000256" key="1">
    <source>
        <dbReference type="ARBA" id="ARBA00001933"/>
    </source>
</evidence>
<feature type="domain" description="Tryptophan synthase beta chain-like PALP" evidence="6">
    <location>
        <begin position="8"/>
        <end position="292"/>
    </location>
</feature>
<gene>
    <name evidence="7" type="ordered locus">Sterm_3063</name>
</gene>
<comment type="similarity">
    <text evidence="2">Belongs to the cysteine synthase/cystathionine beta-synthase family.</text>
</comment>
<dbReference type="InterPro" id="IPR050214">
    <property type="entry name" value="Cys_Synth/Cystath_Beta-Synth"/>
</dbReference>